<dbReference type="InterPro" id="IPR021047">
    <property type="entry name" value="Mannosyltransferase_CMT1"/>
</dbReference>
<dbReference type="EMBL" id="LGRX02034616">
    <property type="protein sequence ID" value="KAK3237380.1"/>
    <property type="molecule type" value="Genomic_DNA"/>
</dbReference>
<dbReference type="PANTHER" id="PTHR34144">
    <property type="entry name" value="CHROMOSOME 8, WHOLE GENOME SHOTGUN SEQUENCE"/>
    <property type="match status" value="1"/>
</dbReference>
<evidence type="ECO:0000313" key="3">
    <source>
        <dbReference type="Proteomes" id="UP001190700"/>
    </source>
</evidence>
<name>A0AAE0BK83_9CHLO</name>
<dbReference type="Pfam" id="PF11735">
    <property type="entry name" value="CAP59_mtransfer"/>
    <property type="match status" value="1"/>
</dbReference>
<sequence length="250" mass="27685">MKVQNVCAILVALQVAITIINLGSWLHLHRNIPCQNDSVSATQASSDTRDVRDTLPLNALKQSDRRRSSFNALYGVRKPLNRPGFNLSHRTSEFHTLATLHEALDADVLGAAANASGLRGTDSAQLTQYQRALQIPRPARRYFIAALLHNSFDLAPTLLAEVLKVVLLLRTLGHSNVFVSIYESGSGDMTALALFAFREHLADLGVPHRVTTQGRPRKPGEHRIAFLAHLRNLVLEPLYTSQRAYDQVRG</sequence>
<protein>
    <submittedName>
        <fullName evidence="2">Uncharacterized protein</fullName>
    </submittedName>
</protein>
<dbReference type="AlphaFoldDB" id="A0AAE0BK83"/>
<evidence type="ECO:0000256" key="1">
    <source>
        <dbReference type="SAM" id="Phobius"/>
    </source>
</evidence>
<keyword evidence="3" id="KW-1185">Reference proteome</keyword>
<feature type="transmembrane region" description="Helical" evidence="1">
    <location>
        <begin position="7"/>
        <end position="28"/>
    </location>
</feature>
<organism evidence="2 3">
    <name type="scientific">Cymbomonas tetramitiformis</name>
    <dbReference type="NCBI Taxonomy" id="36881"/>
    <lineage>
        <taxon>Eukaryota</taxon>
        <taxon>Viridiplantae</taxon>
        <taxon>Chlorophyta</taxon>
        <taxon>Pyramimonadophyceae</taxon>
        <taxon>Pyramimonadales</taxon>
        <taxon>Pyramimonadaceae</taxon>
        <taxon>Cymbomonas</taxon>
    </lineage>
</organism>
<dbReference type="PANTHER" id="PTHR34144:SF7">
    <property type="entry name" value="EXPORT PROTEIN (CAP59), PUTATIVE (AFU_ORTHOLOGUE AFUA_7G05020)-RELATED"/>
    <property type="match status" value="1"/>
</dbReference>
<accession>A0AAE0BK83</accession>
<keyword evidence="1" id="KW-0472">Membrane</keyword>
<keyword evidence="1" id="KW-0812">Transmembrane</keyword>
<keyword evidence="1" id="KW-1133">Transmembrane helix</keyword>
<gene>
    <name evidence="2" type="ORF">CYMTET_52541</name>
</gene>
<comment type="caution">
    <text evidence="2">The sequence shown here is derived from an EMBL/GenBank/DDBJ whole genome shotgun (WGS) entry which is preliminary data.</text>
</comment>
<dbReference type="Proteomes" id="UP001190700">
    <property type="component" value="Unassembled WGS sequence"/>
</dbReference>
<evidence type="ECO:0000313" key="2">
    <source>
        <dbReference type="EMBL" id="KAK3237380.1"/>
    </source>
</evidence>
<reference evidence="2 3" key="1">
    <citation type="journal article" date="2015" name="Genome Biol. Evol.">
        <title>Comparative Genomics of a Bacterivorous Green Alga Reveals Evolutionary Causalities and Consequences of Phago-Mixotrophic Mode of Nutrition.</title>
        <authorList>
            <person name="Burns J.A."/>
            <person name="Paasch A."/>
            <person name="Narechania A."/>
            <person name="Kim E."/>
        </authorList>
    </citation>
    <scope>NUCLEOTIDE SEQUENCE [LARGE SCALE GENOMIC DNA]</scope>
    <source>
        <strain evidence="2 3">PLY_AMNH</strain>
    </source>
</reference>
<proteinExistence type="predicted"/>